<organism evidence="3">
    <name type="scientific">Davidia involucrata</name>
    <name type="common">Dove tree</name>
    <dbReference type="NCBI Taxonomy" id="16924"/>
    <lineage>
        <taxon>Eukaryota</taxon>
        <taxon>Viridiplantae</taxon>
        <taxon>Streptophyta</taxon>
        <taxon>Embryophyta</taxon>
        <taxon>Tracheophyta</taxon>
        <taxon>Spermatophyta</taxon>
        <taxon>Magnoliopsida</taxon>
        <taxon>eudicotyledons</taxon>
        <taxon>Gunneridae</taxon>
        <taxon>Pentapetalae</taxon>
        <taxon>asterids</taxon>
        <taxon>Cornales</taxon>
        <taxon>Nyssaceae</taxon>
        <taxon>Davidia</taxon>
    </lineage>
</organism>
<accession>A0A5B7A035</accession>
<feature type="domain" description="Reverse transcriptase Ty1/copia-type" evidence="2">
    <location>
        <begin position="11"/>
        <end position="83"/>
    </location>
</feature>
<dbReference type="EMBL" id="GHES01019085">
    <property type="protein sequence ID" value="MPA49644.1"/>
    <property type="molecule type" value="Transcribed_RNA"/>
</dbReference>
<reference evidence="3" key="1">
    <citation type="submission" date="2019-08" db="EMBL/GenBank/DDBJ databases">
        <title>Reference gene set and small RNA set construction with multiple tissues from Davidia involucrata Baill.</title>
        <authorList>
            <person name="Yang H."/>
            <person name="Zhou C."/>
            <person name="Li G."/>
            <person name="Wang J."/>
            <person name="Gao P."/>
            <person name="Wang M."/>
            <person name="Wang R."/>
            <person name="Zhao Y."/>
        </authorList>
    </citation>
    <scope>NUCLEOTIDE SEQUENCE</scope>
    <source>
        <tissue evidence="3">Mixed with DoveR01_LX</tissue>
    </source>
</reference>
<feature type="transmembrane region" description="Helical" evidence="1">
    <location>
        <begin position="66"/>
        <end position="86"/>
    </location>
</feature>
<feature type="transmembrane region" description="Helical" evidence="1">
    <location>
        <begin position="107"/>
        <end position="125"/>
    </location>
</feature>
<gene>
    <name evidence="3" type="ORF">Din_019085</name>
</gene>
<name>A0A5B7A035_DAVIN</name>
<sequence>MDEEMSALHKNQTWNLTTLPLGKQIVGCRWVYTDKYLSDGSVDRLKARLVAKGYTQTYGIDYFETFSPVACLNFVRLLLSVVVAALGPSTSLISRMLSSMTIFKRKSIWHSLLAMLLLVVNILYFDCGRHCMV</sequence>
<evidence type="ECO:0000259" key="2">
    <source>
        <dbReference type="Pfam" id="PF07727"/>
    </source>
</evidence>
<keyword evidence="1" id="KW-1133">Transmembrane helix</keyword>
<proteinExistence type="predicted"/>
<evidence type="ECO:0000256" key="1">
    <source>
        <dbReference type="SAM" id="Phobius"/>
    </source>
</evidence>
<dbReference type="AlphaFoldDB" id="A0A5B7A035"/>
<dbReference type="InterPro" id="IPR013103">
    <property type="entry name" value="RVT_2"/>
</dbReference>
<evidence type="ECO:0000313" key="3">
    <source>
        <dbReference type="EMBL" id="MPA49644.1"/>
    </source>
</evidence>
<dbReference type="Pfam" id="PF07727">
    <property type="entry name" value="RVT_2"/>
    <property type="match status" value="1"/>
</dbReference>
<protein>
    <recommendedName>
        <fullName evidence="2">Reverse transcriptase Ty1/copia-type domain-containing protein</fullName>
    </recommendedName>
</protein>
<keyword evidence="1" id="KW-0812">Transmembrane</keyword>
<keyword evidence="1" id="KW-0472">Membrane</keyword>